<dbReference type="GO" id="GO:0006355">
    <property type="term" value="P:regulation of DNA-templated transcription"/>
    <property type="evidence" value="ECO:0007669"/>
    <property type="project" value="InterPro"/>
</dbReference>
<gene>
    <name evidence="8" type="ORF">SAMN06275492_10739</name>
</gene>
<keyword evidence="3" id="KW-0238">DNA-binding</keyword>
<accession>A0A1X7J145</accession>
<dbReference type="PROSITE" id="PS50110">
    <property type="entry name" value="RESPONSE_REGULATORY"/>
    <property type="match status" value="1"/>
</dbReference>
<evidence type="ECO:0000256" key="4">
    <source>
        <dbReference type="ARBA" id="ARBA00023163"/>
    </source>
</evidence>
<evidence type="ECO:0000256" key="3">
    <source>
        <dbReference type="ARBA" id="ARBA00023125"/>
    </source>
</evidence>
<dbReference type="Pfam" id="PF00072">
    <property type="entry name" value="Response_reg"/>
    <property type="match status" value="1"/>
</dbReference>
<feature type="modified residue" description="4-aspartylphosphate" evidence="5">
    <location>
        <position position="55"/>
    </location>
</feature>
<dbReference type="PANTHER" id="PTHR43214">
    <property type="entry name" value="TWO-COMPONENT RESPONSE REGULATOR"/>
    <property type="match status" value="1"/>
</dbReference>
<dbReference type="InterPro" id="IPR001789">
    <property type="entry name" value="Sig_transdc_resp-reg_receiver"/>
</dbReference>
<reference evidence="9" key="1">
    <citation type="submission" date="2017-04" db="EMBL/GenBank/DDBJ databases">
        <authorList>
            <person name="Varghese N."/>
            <person name="Submissions S."/>
        </authorList>
    </citation>
    <scope>NUCLEOTIDE SEQUENCE [LARGE SCALE GENOMIC DNA]</scope>
    <source>
        <strain evidence="9">USBA 82</strain>
    </source>
</reference>
<dbReference type="InterPro" id="IPR058245">
    <property type="entry name" value="NreC/VraR/RcsB-like_REC"/>
</dbReference>
<evidence type="ECO:0000259" key="7">
    <source>
        <dbReference type="PROSITE" id="PS50110"/>
    </source>
</evidence>
<evidence type="ECO:0000313" key="9">
    <source>
        <dbReference type="Proteomes" id="UP000193355"/>
    </source>
</evidence>
<dbReference type="PROSITE" id="PS50043">
    <property type="entry name" value="HTH_LUXR_2"/>
    <property type="match status" value="1"/>
</dbReference>
<sequence>MTIRILVADDHQIVRKGLVMLLEAEGDMEVVAEVSDGRAALVAATELRPDVAVMDIVMSGMGGIEATRRLVKEGIAVVALSMHSDHHFVVEMFRAGAGAFLLKDCATDELAGAIRAVLDGLLYLGPSIQRSTRITLDSLEDILTNEVPKEDLTPREREVLQFIAEGKSSKDMALAMGLSIKTVDNHRQSLMNKLKLHSVADLTKYAIRMGLTGATF</sequence>
<dbReference type="SUPFAM" id="SSF52172">
    <property type="entry name" value="CheY-like"/>
    <property type="match status" value="1"/>
</dbReference>
<dbReference type="InterPro" id="IPR000792">
    <property type="entry name" value="Tscrpt_reg_LuxR_C"/>
</dbReference>
<dbReference type="GO" id="GO:0003677">
    <property type="term" value="F:DNA binding"/>
    <property type="evidence" value="ECO:0007669"/>
    <property type="project" value="UniProtKB-KW"/>
</dbReference>
<dbReference type="PANTHER" id="PTHR43214:SF41">
    <property type="entry name" value="NITRATE_NITRITE RESPONSE REGULATOR PROTEIN NARP"/>
    <property type="match status" value="1"/>
</dbReference>
<evidence type="ECO:0000259" key="6">
    <source>
        <dbReference type="PROSITE" id="PS50043"/>
    </source>
</evidence>
<organism evidence="8 9">
    <name type="scientific">Dethiosulfovibrio salsuginis</name>
    <dbReference type="NCBI Taxonomy" id="561720"/>
    <lineage>
        <taxon>Bacteria</taxon>
        <taxon>Thermotogati</taxon>
        <taxon>Synergistota</taxon>
        <taxon>Synergistia</taxon>
        <taxon>Synergistales</taxon>
        <taxon>Dethiosulfovibrionaceae</taxon>
        <taxon>Dethiosulfovibrio</taxon>
    </lineage>
</organism>
<dbReference type="InterPro" id="IPR039420">
    <property type="entry name" value="WalR-like"/>
</dbReference>
<keyword evidence="9" id="KW-1185">Reference proteome</keyword>
<dbReference type="RefSeq" id="WP_085544102.1">
    <property type="nucleotide sequence ID" value="NZ_FXBB01000007.1"/>
</dbReference>
<evidence type="ECO:0000256" key="2">
    <source>
        <dbReference type="ARBA" id="ARBA00023015"/>
    </source>
</evidence>
<dbReference type="AlphaFoldDB" id="A0A1X7J145"/>
<dbReference type="SMART" id="SM00448">
    <property type="entry name" value="REC"/>
    <property type="match status" value="1"/>
</dbReference>
<dbReference type="EMBL" id="FXBB01000007">
    <property type="protein sequence ID" value="SMG21202.1"/>
    <property type="molecule type" value="Genomic_DNA"/>
</dbReference>
<proteinExistence type="predicted"/>
<keyword evidence="2" id="KW-0805">Transcription regulation</keyword>
<evidence type="ECO:0000256" key="1">
    <source>
        <dbReference type="ARBA" id="ARBA00022553"/>
    </source>
</evidence>
<evidence type="ECO:0000313" key="8">
    <source>
        <dbReference type="EMBL" id="SMG21202.1"/>
    </source>
</evidence>
<dbReference type="CDD" id="cd17535">
    <property type="entry name" value="REC_NarL-like"/>
    <property type="match status" value="1"/>
</dbReference>
<feature type="domain" description="Response regulatory" evidence="7">
    <location>
        <begin position="4"/>
        <end position="118"/>
    </location>
</feature>
<dbReference type="STRING" id="561720.SAMN06275492_10739"/>
<name>A0A1X7J145_9BACT</name>
<keyword evidence="1 5" id="KW-0597">Phosphoprotein</keyword>
<dbReference type="Pfam" id="PF00196">
    <property type="entry name" value="GerE"/>
    <property type="match status" value="1"/>
</dbReference>
<dbReference type="Proteomes" id="UP000193355">
    <property type="component" value="Unassembled WGS sequence"/>
</dbReference>
<feature type="domain" description="HTH luxR-type" evidence="6">
    <location>
        <begin position="145"/>
        <end position="210"/>
    </location>
</feature>
<dbReference type="PRINTS" id="PR00038">
    <property type="entry name" value="HTHLUXR"/>
</dbReference>
<evidence type="ECO:0000256" key="5">
    <source>
        <dbReference type="PROSITE-ProRule" id="PRU00169"/>
    </source>
</evidence>
<dbReference type="SUPFAM" id="SSF46894">
    <property type="entry name" value="C-terminal effector domain of the bipartite response regulators"/>
    <property type="match status" value="1"/>
</dbReference>
<dbReference type="Gene3D" id="3.40.50.2300">
    <property type="match status" value="1"/>
</dbReference>
<keyword evidence="4" id="KW-0804">Transcription</keyword>
<dbReference type="CDD" id="cd06170">
    <property type="entry name" value="LuxR_C_like"/>
    <property type="match status" value="1"/>
</dbReference>
<dbReference type="InterPro" id="IPR016032">
    <property type="entry name" value="Sig_transdc_resp-reg_C-effctor"/>
</dbReference>
<protein>
    <submittedName>
        <fullName evidence="8">Two component transcriptional regulator, LuxR family</fullName>
    </submittedName>
</protein>
<dbReference type="InterPro" id="IPR011006">
    <property type="entry name" value="CheY-like_superfamily"/>
</dbReference>
<dbReference type="GO" id="GO:0000160">
    <property type="term" value="P:phosphorelay signal transduction system"/>
    <property type="evidence" value="ECO:0007669"/>
    <property type="project" value="InterPro"/>
</dbReference>
<dbReference type="SMART" id="SM00421">
    <property type="entry name" value="HTH_LUXR"/>
    <property type="match status" value="1"/>
</dbReference>
<dbReference type="OrthoDB" id="191163at2"/>